<keyword evidence="4" id="KW-0808">Transferase</keyword>
<keyword evidence="12 19" id="KW-0472">Membrane</keyword>
<evidence type="ECO:0000256" key="15">
    <source>
        <dbReference type="ARBA" id="ARBA00047558"/>
    </source>
</evidence>
<reference evidence="23 25" key="1">
    <citation type="journal article" date="2011" name="Nature">
        <title>The Medicago genome provides insight into the evolution of rhizobial symbioses.</title>
        <authorList>
            <person name="Young N.D."/>
            <person name="Debelle F."/>
            <person name="Oldroyd G.E."/>
            <person name="Geurts R."/>
            <person name="Cannon S.B."/>
            <person name="Udvardi M.K."/>
            <person name="Benedito V.A."/>
            <person name="Mayer K.F."/>
            <person name="Gouzy J."/>
            <person name="Schoof H."/>
            <person name="Van de Peer Y."/>
            <person name="Proost S."/>
            <person name="Cook D.R."/>
            <person name="Meyers B.C."/>
            <person name="Spannagl M."/>
            <person name="Cheung F."/>
            <person name="De Mita S."/>
            <person name="Krishnakumar V."/>
            <person name="Gundlach H."/>
            <person name="Zhou S."/>
            <person name="Mudge J."/>
            <person name="Bharti A.K."/>
            <person name="Murray J.D."/>
            <person name="Naoumkina M.A."/>
            <person name="Rosen B."/>
            <person name="Silverstein K.A."/>
            <person name="Tang H."/>
            <person name="Rombauts S."/>
            <person name="Zhao P.X."/>
            <person name="Zhou P."/>
            <person name="Barbe V."/>
            <person name="Bardou P."/>
            <person name="Bechner M."/>
            <person name="Bellec A."/>
            <person name="Berger A."/>
            <person name="Berges H."/>
            <person name="Bidwell S."/>
            <person name="Bisseling T."/>
            <person name="Choisne N."/>
            <person name="Couloux A."/>
            <person name="Denny R."/>
            <person name="Deshpande S."/>
            <person name="Dai X."/>
            <person name="Doyle J.J."/>
            <person name="Dudez A.M."/>
            <person name="Farmer A.D."/>
            <person name="Fouteau S."/>
            <person name="Franken C."/>
            <person name="Gibelin C."/>
            <person name="Gish J."/>
            <person name="Goldstein S."/>
            <person name="Gonzalez A.J."/>
            <person name="Green P.J."/>
            <person name="Hallab A."/>
            <person name="Hartog M."/>
            <person name="Hua A."/>
            <person name="Humphray S.J."/>
            <person name="Jeong D.H."/>
            <person name="Jing Y."/>
            <person name="Jocker A."/>
            <person name="Kenton S.M."/>
            <person name="Kim D.J."/>
            <person name="Klee K."/>
            <person name="Lai H."/>
            <person name="Lang C."/>
            <person name="Lin S."/>
            <person name="Macmil S.L."/>
            <person name="Magdelenat G."/>
            <person name="Matthews L."/>
            <person name="McCorrison J."/>
            <person name="Monaghan E.L."/>
            <person name="Mun J.H."/>
            <person name="Najar F.Z."/>
            <person name="Nicholson C."/>
            <person name="Noirot C."/>
            <person name="O'Bleness M."/>
            <person name="Paule C.R."/>
            <person name="Poulain J."/>
            <person name="Prion F."/>
            <person name="Qin B."/>
            <person name="Qu C."/>
            <person name="Retzel E.F."/>
            <person name="Riddle C."/>
            <person name="Sallet E."/>
            <person name="Samain S."/>
            <person name="Samson N."/>
            <person name="Sanders I."/>
            <person name="Saurat O."/>
            <person name="Scarpelli C."/>
            <person name="Schiex T."/>
            <person name="Segurens B."/>
            <person name="Severin A.J."/>
            <person name="Sherrier D.J."/>
            <person name="Shi R."/>
            <person name="Sims S."/>
            <person name="Singer S.R."/>
            <person name="Sinharoy S."/>
            <person name="Sterck L."/>
            <person name="Viollet A."/>
            <person name="Wang B.B."/>
            <person name="Wang K."/>
            <person name="Wang M."/>
            <person name="Wang X."/>
            <person name="Warfsmann J."/>
            <person name="Weissenbach J."/>
            <person name="White D.D."/>
            <person name="White J.D."/>
            <person name="Wiley G.B."/>
            <person name="Wincker P."/>
            <person name="Xing Y."/>
            <person name="Yang L."/>
            <person name="Yao Z."/>
            <person name="Ying F."/>
            <person name="Zhai J."/>
            <person name="Zhou L."/>
            <person name="Zuber A."/>
            <person name="Denarie J."/>
            <person name="Dixon R.A."/>
            <person name="May G.D."/>
            <person name="Schwartz D.C."/>
            <person name="Rogers J."/>
            <person name="Quetier F."/>
            <person name="Town C.D."/>
            <person name="Roe B.A."/>
        </authorList>
    </citation>
    <scope>NUCLEOTIDE SEQUENCE [LARGE SCALE GENOMIC DNA]</scope>
    <source>
        <strain evidence="23">A17</strain>
        <strain evidence="24 25">cv. Jemalong A17</strain>
    </source>
</reference>
<dbReference type="PROSITE" id="PS51473">
    <property type="entry name" value="GNK2"/>
    <property type="match status" value="2"/>
</dbReference>
<evidence type="ECO:0000256" key="17">
    <source>
        <dbReference type="PROSITE-ProRule" id="PRU10141"/>
    </source>
</evidence>
<organism evidence="23 25">
    <name type="scientific">Medicago truncatula</name>
    <name type="common">Barrel medic</name>
    <name type="synonym">Medicago tribuloides</name>
    <dbReference type="NCBI Taxonomy" id="3880"/>
    <lineage>
        <taxon>Eukaryota</taxon>
        <taxon>Viridiplantae</taxon>
        <taxon>Streptophyta</taxon>
        <taxon>Embryophyta</taxon>
        <taxon>Tracheophyta</taxon>
        <taxon>Spermatophyta</taxon>
        <taxon>Magnoliopsida</taxon>
        <taxon>eudicotyledons</taxon>
        <taxon>Gunneridae</taxon>
        <taxon>Pentapetalae</taxon>
        <taxon>rosids</taxon>
        <taxon>fabids</taxon>
        <taxon>Fabales</taxon>
        <taxon>Fabaceae</taxon>
        <taxon>Papilionoideae</taxon>
        <taxon>50 kb inversion clade</taxon>
        <taxon>NPAAA clade</taxon>
        <taxon>Hologalegina</taxon>
        <taxon>IRL clade</taxon>
        <taxon>Trifolieae</taxon>
        <taxon>Medicago</taxon>
    </lineage>
</organism>
<dbReference type="Pfam" id="PF07714">
    <property type="entry name" value="PK_Tyr_Ser-Thr"/>
    <property type="match status" value="1"/>
</dbReference>
<dbReference type="CDD" id="cd23509">
    <property type="entry name" value="Gnk2-like"/>
    <property type="match status" value="2"/>
</dbReference>
<feature type="domain" description="Gnk2-homologous" evidence="22">
    <location>
        <begin position="31"/>
        <end position="134"/>
    </location>
</feature>
<protein>
    <submittedName>
        <fullName evidence="23">Cysteine-rich receptor-kinase-like protein</fullName>
    </submittedName>
</protein>
<dbReference type="SMART" id="SM00220">
    <property type="entry name" value="S_TKc"/>
    <property type="match status" value="1"/>
</dbReference>
<dbReference type="Gene3D" id="3.30.430.20">
    <property type="entry name" value="Gnk2 domain, C-X8-C-X2-C motif"/>
    <property type="match status" value="2"/>
</dbReference>
<evidence type="ECO:0000256" key="14">
    <source>
        <dbReference type="ARBA" id="ARBA00023180"/>
    </source>
</evidence>
<dbReference type="InterPro" id="IPR002902">
    <property type="entry name" value="GNK2"/>
</dbReference>
<evidence type="ECO:0000256" key="18">
    <source>
        <dbReference type="SAM" id="MobiDB-lite"/>
    </source>
</evidence>
<evidence type="ECO:0000256" key="11">
    <source>
        <dbReference type="ARBA" id="ARBA00022989"/>
    </source>
</evidence>
<keyword evidence="13 23" id="KW-0675">Receptor</keyword>
<sequence length="671" mass="75113">MAIVSCKLLLTFYSFLFLITFVSQAKAQPDFLYNFCKNDNGNYTANSTYQNNLNTVLSNLTSNAEINYGFYNISYGQNTDKVNAIGLCRGDVKPDVCRSCLNDSRVLLTKLCPNQKEAIGWYDNCMLRYSNRSIFGVMEGSPKFYMWNIYNVTEVDQFNQVLGNLMRKLKEKAASSDSRRKFATDNATDVNLNFQTIYGLVQCTPDLSEQDCNNCLDGAISDIPSCCNNKIGGRVLKPSCNIRYETSSFYDPTPAIDPGETSPSEEEKSKSSHTTIAIVVPTVVVVVAALLIFICICLRKRKARINLEEIEEDDNDDIDMAESLQFNFETLQVATSNFSEANKLGHGGFGVVYHGILAGGQVIAVKRLSTNSGQGDVEFKNEVLLVAKLQHRNLVRLLGFCLEGRERLLVYEYVPNKSLDYFIFDPIKKAQLDWERRYKIIGGIARGLLYLHEDSQLRIIHRDLKASNILLDEKLNPKISDFGMARLLLVDETQVNTNKIVGTYGYMAPEYAMFGEFSVKSDVFSFGVLVLEIISGQKACRVIHGQNPEDLLSFAWRNWRAGTITNIIDPSLSNGSLNEIMRCIHIALLCVQENLVERPTMATIVLMLSSYSMSLSVPLEPASIVGGRTRSLQVRDMQFEGDNSGAMRPNESKSQSGESINHASITDPYPR</sequence>
<accession>A0A072VRC1</accession>
<evidence type="ECO:0000256" key="1">
    <source>
        <dbReference type="ARBA" id="ARBA00004167"/>
    </source>
</evidence>
<keyword evidence="2" id="KW-0723">Serine/threonine-protein kinase</keyword>
<dbReference type="InterPro" id="IPR001245">
    <property type="entry name" value="Ser-Thr/Tyr_kinase_cat_dom"/>
</dbReference>
<dbReference type="GO" id="GO:0005886">
    <property type="term" value="C:plasma membrane"/>
    <property type="evidence" value="ECO:0000318"/>
    <property type="project" value="GO_Central"/>
</dbReference>
<evidence type="ECO:0000256" key="2">
    <source>
        <dbReference type="ARBA" id="ARBA00022527"/>
    </source>
</evidence>
<keyword evidence="10 17" id="KW-0067">ATP-binding</keyword>
<feature type="chain" id="PRO_5014500935" evidence="20">
    <location>
        <begin position="28"/>
        <end position="671"/>
    </location>
</feature>
<dbReference type="OrthoDB" id="4062651at2759"/>
<dbReference type="Pfam" id="PF01657">
    <property type="entry name" value="Stress-antifung"/>
    <property type="match status" value="2"/>
</dbReference>
<evidence type="ECO:0000313" key="25">
    <source>
        <dbReference type="Proteomes" id="UP000002051"/>
    </source>
</evidence>
<dbReference type="KEGG" id="mtr:25485282"/>
<gene>
    <name evidence="24" type="primary">25485282</name>
    <name evidence="23" type="ordered locus">MTR_1g105820</name>
</gene>
<dbReference type="PROSITE" id="PS50011">
    <property type="entry name" value="PROTEIN_KINASE_DOM"/>
    <property type="match status" value="1"/>
</dbReference>
<evidence type="ECO:0000256" key="4">
    <source>
        <dbReference type="ARBA" id="ARBA00022679"/>
    </source>
</evidence>
<feature type="transmembrane region" description="Helical" evidence="19">
    <location>
        <begin position="276"/>
        <end position="298"/>
    </location>
</feature>
<dbReference type="GO" id="GO:0042742">
    <property type="term" value="P:defense response to bacterium"/>
    <property type="evidence" value="ECO:0000318"/>
    <property type="project" value="GO_Central"/>
</dbReference>
<name>A0A072VRC1_MEDTR</name>
<evidence type="ECO:0000256" key="16">
    <source>
        <dbReference type="ARBA" id="ARBA00047951"/>
    </source>
</evidence>
<dbReference type="FunFam" id="3.30.430.20:FF:000002">
    <property type="entry name" value="Cysteine-rich receptor-like protein kinase 10"/>
    <property type="match status" value="1"/>
</dbReference>
<comment type="catalytic activity">
    <reaction evidence="15">
        <text>L-seryl-[protein] + ATP = O-phospho-L-seryl-[protein] + ADP + H(+)</text>
        <dbReference type="Rhea" id="RHEA:17989"/>
        <dbReference type="Rhea" id="RHEA-COMP:9863"/>
        <dbReference type="Rhea" id="RHEA-COMP:11604"/>
        <dbReference type="ChEBI" id="CHEBI:15378"/>
        <dbReference type="ChEBI" id="CHEBI:29999"/>
        <dbReference type="ChEBI" id="CHEBI:30616"/>
        <dbReference type="ChEBI" id="CHEBI:83421"/>
        <dbReference type="ChEBI" id="CHEBI:456216"/>
    </reaction>
</comment>
<evidence type="ECO:0000256" key="20">
    <source>
        <dbReference type="SAM" id="SignalP"/>
    </source>
</evidence>
<comment type="catalytic activity">
    <reaction evidence="16">
        <text>L-threonyl-[protein] + ATP = O-phospho-L-threonyl-[protein] + ADP + H(+)</text>
        <dbReference type="Rhea" id="RHEA:46608"/>
        <dbReference type="Rhea" id="RHEA-COMP:11060"/>
        <dbReference type="Rhea" id="RHEA-COMP:11605"/>
        <dbReference type="ChEBI" id="CHEBI:15378"/>
        <dbReference type="ChEBI" id="CHEBI:30013"/>
        <dbReference type="ChEBI" id="CHEBI:30616"/>
        <dbReference type="ChEBI" id="CHEBI:61977"/>
        <dbReference type="ChEBI" id="CHEBI:456216"/>
    </reaction>
</comment>
<dbReference type="PROSITE" id="PS00107">
    <property type="entry name" value="PROTEIN_KINASE_ATP"/>
    <property type="match status" value="1"/>
</dbReference>
<dbReference type="AlphaFoldDB" id="A0A072VRC1"/>
<keyword evidence="3" id="KW-0597">Phosphoprotein</keyword>
<proteinExistence type="predicted"/>
<evidence type="ECO:0000256" key="9">
    <source>
        <dbReference type="ARBA" id="ARBA00022777"/>
    </source>
</evidence>
<dbReference type="SUPFAM" id="SSF56112">
    <property type="entry name" value="Protein kinase-like (PK-like)"/>
    <property type="match status" value="1"/>
</dbReference>
<reference evidence="24" key="3">
    <citation type="submission" date="2015-04" db="UniProtKB">
        <authorList>
            <consortium name="EnsemblPlants"/>
        </authorList>
    </citation>
    <scope>IDENTIFICATION</scope>
    <source>
        <strain evidence="24">cv. Jemalong A17</strain>
    </source>
</reference>
<dbReference type="PANTHER" id="PTHR27002:SF1050">
    <property type="entry name" value="CYSTEINE-RICH RECEPTOR-LIKE PROTEIN KINASE 5"/>
    <property type="match status" value="1"/>
</dbReference>
<evidence type="ECO:0000256" key="7">
    <source>
        <dbReference type="ARBA" id="ARBA00022737"/>
    </source>
</evidence>
<feature type="domain" description="Protein kinase" evidence="21">
    <location>
        <begin position="338"/>
        <end position="612"/>
    </location>
</feature>
<dbReference type="InterPro" id="IPR008271">
    <property type="entry name" value="Ser/Thr_kinase_AS"/>
</dbReference>
<evidence type="ECO:0000313" key="23">
    <source>
        <dbReference type="EMBL" id="KEH43963.1"/>
    </source>
</evidence>
<reference evidence="23 25" key="2">
    <citation type="journal article" date="2014" name="BMC Genomics">
        <title>An improved genome release (version Mt4.0) for the model legume Medicago truncatula.</title>
        <authorList>
            <person name="Tang H."/>
            <person name="Krishnakumar V."/>
            <person name="Bidwell S."/>
            <person name="Rosen B."/>
            <person name="Chan A."/>
            <person name="Zhou S."/>
            <person name="Gentzbittel L."/>
            <person name="Childs K.L."/>
            <person name="Yandell M."/>
            <person name="Gundlach H."/>
            <person name="Mayer K.F."/>
            <person name="Schwartz D.C."/>
            <person name="Town C.D."/>
        </authorList>
    </citation>
    <scope>GENOME REANNOTATION</scope>
    <source>
        <strain evidence="23">A17</strain>
        <strain evidence="24 25">cv. Jemalong A17</strain>
    </source>
</reference>
<dbReference type="GO" id="GO:0005524">
    <property type="term" value="F:ATP binding"/>
    <property type="evidence" value="ECO:0007669"/>
    <property type="project" value="UniProtKB-UniRule"/>
</dbReference>
<keyword evidence="8 17" id="KW-0547">Nucleotide-binding</keyword>
<dbReference type="GO" id="GO:0006979">
    <property type="term" value="P:response to oxidative stress"/>
    <property type="evidence" value="ECO:0007669"/>
    <property type="project" value="UniProtKB-ARBA"/>
</dbReference>
<evidence type="ECO:0000256" key="19">
    <source>
        <dbReference type="SAM" id="Phobius"/>
    </source>
</evidence>
<keyword evidence="25" id="KW-1185">Reference proteome</keyword>
<dbReference type="eggNOG" id="ENOG502QWDY">
    <property type="taxonomic scope" value="Eukaryota"/>
</dbReference>
<dbReference type="GO" id="GO:0004674">
    <property type="term" value="F:protein serine/threonine kinase activity"/>
    <property type="evidence" value="ECO:0000318"/>
    <property type="project" value="GO_Central"/>
</dbReference>
<dbReference type="FunFam" id="3.30.430.20:FF:000003">
    <property type="entry name" value="Cysteine-rich RLK (RECEPTOR-like protein kinase) 10"/>
    <property type="match status" value="1"/>
</dbReference>
<dbReference type="Gene3D" id="1.10.510.10">
    <property type="entry name" value="Transferase(Phosphotransferase) domain 1"/>
    <property type="match status" value="1"/>
</dbReference>
<feature type="region of interest" description="Disordered" evidence="18">
    <location>
        <begin position="251"/>
        <end position="271"/>
    </location>
</feature>
<dbReference type="HOGENOM" id="CLU_000288_35_7_1"/>
<evidence type="ECO:0000256" key="3">
    <source>
        <dbReference type="ARBA" id="ARBA00022553"/>
    </source>
</evidence>
<dbReference type="FunFam" id="1.10.510.10:FF:000129">
    <property type="entry name" value="cysteine-rich receptor-like protein kinase 10"/>
    <property type="match status" value="1"/>
</dbReference>
<evidence type="ECO:0000313" key="24">
    <source>
        <dbReference type="EnsemblPlants" id="KEH43963"/>
    </source>
</evidence>
<dbReference type="FunFam" id="3.30.200.20:FF:000142">
    <property type="entry name" value="Cysteine-rich receptor-like protein kinase 10"/>
    <property type="match status" value="1"/>
</dbReference>
<dbReference type="InterPro" id="IPR038408">
    <property type="entry name" value="GNK2_sf"/>
</dbReference>
<evidence type="ECO:0000256" key="6">
    <source>
        <dbReference type="ARBA" id="ARBA00022729"/>
    </source>
</evidence>
<dbReference type="CDD" id="cd14066">
    <property type="entry name" value="STKc_IRAK"/>
    <property type="match status" value="1"/>
</dbReference>
<feature type="domain" description="Gnk2-homologous" evidence="22">
    <location>
        <begin position="140"/>
        <end position="249"/>
    </location>
</feature>
<keyword evidence="6 20" id="KW-0732">Signal</keyword>
<keyword evidence="9" id="KW-0418">Kinase</keyword>
<evidence type="ECO:0000256" key="12">
    <source>
        <dbReference type="ARBA" id="ARBA00023136"/>
    </source>
</evidence>
<keyword evidence="11 19" id="KW-1133">Transmembrane helix</keyword>
<feature type="signal peptide" evidence="20">
    <location>
        <begin position="1"/>
        <end position="27"/>
    </location>
</feature>
<evidence type="ECO:0000259" key="21">
    <source>
        <dbReference type="PROSITE" id="PS50011"/>
    </source>
</evidence>
<keyword evidence="5 19" id="KW-0812">Transmembrane</keyword>
<dbReference type="EMBL" id="CM001217">
    <property type="protein sequence ID" value="KEH43963.1"/>
    <property type="molecule type" value="Genomic_DNA"/>
</dbReference>
<dbReference type="InterPro" id="IPR017441">
    <property type="entry name" value="Protein_kinase_ATP_BS"/>
</dbReference>
<dbReference type="PROSITE" id="PS00108">
    <property type="entry name" value="PROTEIN_KINASE_ST"/>
    <property type="match status" value="1"/>
</dbReference>
<dbReference type="InterPro" id="IPR000719">
    <property type="entry name" value="Prot_kinase_dom"/>
</dbReference>
<feature type="compositionally biased region" description="Polar residues" evidence="18">
    <location>
        <begin position="652"/>
        <end position="664"/>
    </location>
</feature>
<comment type="subcellular location">
    <subcellularLocation>
        <location evidence="1">Membrane</location>
        <topology evidence="1">Single-pass membrane protein</topology>
    </subcellularLocation>
</comment>
<dbReference type="Proteomes" id="UP000002051">
    <property type="component" value="Unassembled WGS sequence"/>
</dbReference>
<evidence type="ECO:0000256" key="13">
    <source>
        <dbReference type="ARBA" id="ARBA00023170"/>
    </source>
</evidence>
<feature type="binding site" evidence="17">
    <location>
        <position position="366"/>
    </location>
    <ligand>
        <name>ATP</name>
        <dbReference type="ChEBI" id="CHEBI:30616"/>
    </ligand>
</feature>
<dbReference type="PANTHER" id="PTHR27002">
    <property type="entry name" value="RECEPTOR-LIKE SERINE/THREONINE-PROTEIN KINASE SD1-8"/>
    <property type="match status" value="1"/>
</dbReference>
<evidence type="ECO:0000256" key="10">
    <source>
        <dbReference type="ARBA" id="ARBA00022840"/>
    </source>
</evidence>
<dbReference type="Gene3D" id="3.30.200.20">
    <property type="entry name" value="Phosphorylase Kinase, domain 1"/>
    <property type="match status" value="1"/>
</dbReference>
<dbReference type="InterPro" id="IPR011009">
    <property type="entry name" value="Kinase-like_dom_sf"/>
</dbReference>
<dbReference type="GO" id="GO:0007165">
    <property type="term" value="P:signal transduction"/>
    <property type="evidence" value="ECO:0000318"/>
    <property type="project" value="GO_Central"/>
</dbReference>
<evidence type="ECO:0000256" key="8">
    <source>
        <dbReference type="ARBA" id="ARBA00022741"/>
    </source>
</evidence>
<dbReference type="PaxDb" id="3880-AES85101"/>
<evidence type="ECO:0000256" key="5">
    <source>
        <dbReference type="ARBA" id="ARBA00022692"/>
    </source>
</evidence>
<keyword evidence="14" id="KW-0325">Glycoprotein</keyword>
<feature type="region of interest" description="Disordered" evidence="18">
    <location>
        <begin position="640"/>
        <end position="671"/>
    </location>
</feature>
<evidence type="ECO:0000259" key="22">
    <source>
        <dbReference type="PROSITE" id="PS51473"/>
    </source>
</evidence>
<keyword evidence="7" id="KW-0677">Repeat</keyword>
<dbReference type="EnsemblPlants" id="KEH43963">
    <property type="protein sequence ID" value="KEH43963"/>
    <property type="gene ID" value="MTR_1g105820"/>
</dbReference>
<dbReference type="GO" id="GO:0009626">
    <property type="term" value="P:plant-type hypersensitive response"/>
    <property type="evidence" value="ECO:0000318"/>
    <property type="project" value="GO_Central"/>
</dbReference>